<comment type="caution">
    <text evidence="3">The sequence shown here is derived from an EMBL/GenBank/DDBJ whole genome shotgun (WGS) entry which is preliminary data.</text>
</comment>
<sequence>MRIAVFGTGIVGRTLAAKLDSLGHDVTVGTRDPQATLARGGEDAYGPWQRAHPAIGLAPFADAAAGADLVVNATSGAGALAALGAADLAGRIVLDVANPLDFSHGFPPRLDPVNDDSLGERIQRAHPDARVVKALNTVNCAVMVDPSRVPGRHDLFVAGNDAEAKQTVVALLGTLGWPADSVRDLGDITGARATEMYLPLWLRLMSTFGTADFNIRVTGL</sequence>
<accession>A0ABW1FT86</accession>
<proteinExistence type="predicted"/>
<dbReference type="PANTHER" id="PTHR14239">
    <property type="entry name" value="DUDULIN-RELATED"/>
    <property type="match status" value="1"/>
</dbReference>
<dbReference type="SUPFAM" id="SSF51735">
    <property type="entry name" value="NAD(P)-binding Rossmann-fold domains"/>
    <property type="match status" value="1"/>
</dbReference>
<evidence type="ECO:0000313" key="4">
    <source>
        <dbReference type="Proteomes" id="UP001596174"/>
    </source>
</evidence>
<dbReference type="Pfam" id="PF03807">
    <property type="entry name" value="F420_oxidored"/>
    <property type="match status" value="1"/>
</dbReference>
<name>A0ABW1FT86_9ACTN</name>
<dbReference type="InterPro" id="IPR036291">
    <property type="entry name" value="NAD(P)-bd_dom_sf"/>
</dbReference>
<organism evidence="3 4">
    <name type="scientific">Streptacidiphilus monticola</name>
    <dbReference type="NCBI Taxonomy" id="2161674"/>
    <lineage>
        <taxon>Bacteria</taxon>
        <taxon>Bacillati</taxon>
        <taxon>Actinomycetota</taxon>
        <taxon>Actinomycetes</taxon>
        <taxon>Kitasatosporales</taxon>
        <taxon>Streptomycetaceae</taxon>
        <taxon>Streptacidiphilus</taxon>
    </lineage>
</organism>
<protein>
    <submittedName>
        <fullName evidence="3">NADPH-dependent F420 reductase</fullName>
    </submittedName>
</protein>
<feature type="domain" description="Pyrroline-5-carboxylate reductase catalytic N-terminal" evidence="2">
    <location>
        <begin position="2"/>
        <end position="99"/>
    </location>
</feature>
<evidence type="ECO:0000313" key="3">
    <source>
        <dbReference type="EMBL" id="MFC5905700.1"/>
    </source>
</evidence>
<evidence type="ECO:0000259" key="2">
    <source>
        <dbReference type="Pfam" id="PF03807"/>
    </source>
</evidence>
<keyword evidence="1" id="KW-0560">Oxidoreductase</keyword>
<dbReference type="Proteomes" id="UP001596174">
    <property type="component" value="Unassembled WGS sequence"/>
</dbReference>
<dbReference type="EMBL" id="JBHSQJ010000002">
    <property type="protein sequence ID" value="MFC5905700.1"/>
    <property type="molecule type" value="Genomic_DNA"/>
</dbReference>
<reference evidence="4" key="1">
    <citation type="journal article" date="2019" name="Int. J. Syst. Evol. Microbiol.">
        <title>The Global Catalogue of Microorganisms (GCM) 10K type strain sequencing project: providing services to taxonomists for standard genome sequencing and annotation.</title>
        <authorList>
            <consortium name="The Broad Institute Genomics Platform"/>
            <consortium name="The Broad Institute Genome Sequencing Center for Infectious Disease"/>
            <person name="Wu L."/>
            <person name="Ma J."/>
        </authorList>
    </citation>
    <scope>NUCLEOTIDE SEQUENCE [LARGE SCALE GENOMIC DNA]</scope>
    <source>
        <strain evidence="4">JCM 4816</strain>
    </source>
</reference>
<dbReference type="RefSeq" id="WP_380578397.1">
    <property type="nucleotide sequence ID" value="NZ_JBHSQJ010000002.1"/>
</dbReference>
<gene>
    <name evidence="3" type="ORF">ACFP3V_00475</name>
</gene>
<dbReference type="InterPro" id="IPR051267">
    <property type="entry name" value="STEAP_metalloreductase"/>
</dbReference>
<evidence type="ECO:0000256" key="1">
    <source>
        <dbReference type="ARBA" id="ARBA00023002"/>
    </source>
</evidence>
<dbReference type="InterPro" id="IPR028939">
    <property type="entry name" value="P5C_Rdtase_cat_N"/>
</dbReference>
<keyword evidence="4" id="KW-1185">Reference proteome</keyword>
<dbReference type="Gene3D" id="3.40.50.720">
    <property type="entry name" value="NAD(P)-binding Rossmann-like Domain"/>
    <property type="match status" value="1"/>
</dbReference>